<evidence type="ECO:0000313" key="2">
    <source>
        <dbReference type="EMBL" id="QNR23904.1"/>
    </source>
</evidence>
<gene>
    <name evidence="2" type="ORF">H4K34_16230</name>
</gene>
<dbReference type="SUPFAM" id="SSF54427">
    <property type="entry name" value="NTF2-like"/>
    <property type="match status" value="1"/>
</dbReference>
<organism evidence="2 3">
    <name type="scientific">Croceimicrobium hydrocarbonivorans</name>
    <dbReference type="NCBI Taxonomy" id="2761580"/>
    <lineage>
        <taxon>Bacteria</taxon>
        <taxon>Pseudomonadati</taxon>
        <taxon>Bacteroidota</taxon>
        <taxon>Flavobacteriia</taxon>
        <taxon>Flavobacteriales</taxon>
        <taxon>Owenweeksiaceae</taxon>
        <taxon>Croceimicrobium</taxon>
    </lineage>
</organism>
<protein>
    <submittedName>
        <fullName evidence="2">Nuclear transport factor 2 family protein</fullName>
    </submittedName>
</protein>
<dbReference type="PROSITE" id="PS51257">
    <property type="entry name" value="PROKAR_LIPOPROTEIN"/>
    <property type="match status" value="1"/>
</dbReference>
<feature type="domain" description="DUF4440" evidence="1">
    <location>
        <begin position="56"/>
        <end position="165"/>
    </location>
</feature>
<dbReference type="Proteomes" id="UP000516305">
    <property type="component" value="Chromosome"/>
</dbReference>
<dbReference type="Pfam" id="PF14534">
    <property type="entry name" value="DUF4440"/>
    <property type="match status" value="1"/>
</dbReference>
<evidence type="ECO:0000313" key="3">
    <source>
        <dbReference type="Proteomes" id="UP000516305"/>
    </source>
</evidence>
<name>A0A7H0VDV6_9FLAO</name>
<dbReference type="Gene3D" id="3.10.450.50">
    <property type="match status" value="1"/>
</dbReference>
<dbReference type="InterPro" id="IPR032710">
    <property type="entry name" value="NTF2-like_dom_sf"/>
</dbReference>
<accession>A0A7H0VDV6</accession>
<sequence>MKTLYSTLLGLFLLSACNTSDPASNSSRESRSTEFQLDSLSSIILEKDSLLFKVGFNHIDTQQVAVLLANDFEFYHDEHGITDSKAAFVQSIQNLRGIGFRTWRELDRKSTEIFPLYRNNGQELYGIIQRGRHSFFQQKKNRSAHKSSTARFTHLWILENGEWKLKRVLSFDHQGEE</sequence>
<dbReference type="EMBL" id="CP060139">
    <property type="protein sequence ID" value="QNR23904.1"/>
    <property type="molecule type" value="Genomic_DNA"/>
</dbReference>
<dbReference type="RefSeq" id="WP_210758440.1">
    <property type="nucleotide sequence ID" value="NZ_CP060139.1"/>
</dbReference>
<dbReference type="InterPro" id="IPR027843">
    <property type="entry name" value="DUF4440"/>
</dbReference>
<dbReference type="KEGG" id="chyd:H4K34_16230"/>
<reference evidence="2 3" key="1">
    <citation type="submission" date="2020-08" db="EMBL/GenBank/DDBJ databases">
        <title>Croceimicrobium hydrocarbonivorans gen. nov., sp. nov., a novel marine bacterium isolated from a bacterial consortium that degrades polyethylene terephthalate.</title>
        <authorList>
            <person name="Liu R."/>
        </authorList>
    </citation>
    <scope>NUCLEOTIDE SEQUENCE [LARGE SCALE GENOMIC DNA]</scope>
    <source>
        <strain evidence="2 3">A20-9</strain>
    </source>
</reference>
<dbReference type="AlphaFoldDB" id="A0A7H0VDV6"/>
<evidence type="ECO:0000259" key="1">
    <source>
        <dbReference type="Pfam" id="PF14534"/>
    </source>
</evidence>
<proteinExistence type="predicted"/>
<keyword evidence="3" id="KW-1185">Reference proteome</keyword>